<accession>A0A653AZF8</accession>
<dbReference type="PROSITE" id="PS50883">
    <property type="entry name" value="EAL"/>
    <property type="match status" value="1"/>
</dbReference>
<reference evidence="4" key="1">
    <citation type="submission" date="2018-11" db="EMBL/GenBank/DDBJ databases">
        <authorList>
            <consortium name="Genoscope - CEA"/>
            <person name="William W."/>
        </authorList>
    </citation>
    <scope>NUCLEOTIDE SEQUENCE [LARGE SCALE GENOMIC DNA]</scope>
    <source>
        <strain evidence="4">T9AD</strain>
    </source>
</reference>
<dbReference type="FunFam" id="3.20.20.450:FF:000001">
    <property type="entry name" value="Cyclic di-GMP phosphodiesterase yahA"/>
    <property type="match status" value="1"/>
</dbReference>
<keyword evidence="2" id="KW-0973">c-di-GMP</keyword>
<dbReference type="SUPFAM" id="SSF141868">
    <property type="entry name" value="EAL domain-like"/>
    <property type="match status" value="1"/>
</dbReference>
<proteinExistence type="predicted"/>
<dbReference type="PANTHER" id="PTHR33121:SF70">
    <property type="entry name" value="SIGNALING PROTEIN YKOW"/>
    <property type="match status" value="1"/>
</dbReference>
<evidence type="ECO:0000256" key="2">
    <source>
        <dbReference type="ARBA" id="ARBA00022636"/>
    </source>
</evidence>
<evidence type="ECO:0000256" key="1">
    <source>
        <dbReference type="ARBA" id="ARBA00012282"/>
    </source>
</evidence>
<dbReference type="EC" id="3.1.4.52" evidence="1"/>
<dbReference type="GO" id="GO:0071111">
    <property type="term" value="F:cyclic-guanylate-specific phosphodiesterase activity"/>
    <property type="evidence" value="ECO:0007669"/>
    <property type="project" value="UniProtKB-EC"/>
</dbReference>
<dbReference type="AlphaFoldDB" id="A0A653AZF8"/>
<dbReference type="SMART" id="SM00052">
    <property type="entry name" value="EAL"/>
    <property type="match status" value="1"/>
</dbReference>
<dbReference type="EMBL" id="LR130779">
    <property type="protein sequence ID" value="VDN61712.1"/>
    <property type="molecule type" value="Genomic_DNA"/>
</dbReference>
<dbReference type="InterPro" id="IPR050706">
    <property type="entry name" value="Cyclic-di-GMP_PDE-like"/>
</dbReference>
<name>A0A653AZF8_ECTOL</name>
<dbReference type="Pfam" id="PF00563">
    <property type="entry name" value="EAL"/>
    <property type="match status" value="1"/>
</dbReference>
<dbReference type="PANTHER" id="PTHR33121">
    <property type="entry name" value="CYCLIC DI-GMP PHOSPHODIESTERASE PDEF"/>
    <property type="match status" value="1"/>
</dbReference>
<dbReference type="CDD" id="cd01948">
    <property type="entry name" value="EAL"/>
    <property type="match status" value="1"/>
</dbReference>
<dbReference type="InterPro" id="IPR035919">
    <property type="entry name" value="EAL_sf"/>
</dbReference>
<gene>
    <name evidence="4" type="ORF">POT9AD_0721</name>
</gene>
<protein>
    <recommendedName>
        <fullName evidence="1">cyclic-guanylate-specific phosphodiesterase</fullName>
        <ecNumber evidence="1">3.1.4.52</ecNumber>
    </recommendedName>
</protein>
<sequence>MPSLSIFGKRVRQLWHGADLALVGQRRERRMRMLASLVMVGMGVFWGLFFLSHGYTAIALMDLAIILSGVAVFLLTLRNRALSANLVLFGALLVVVVASTLLLDPPTLAAPRATHLYLLPMAVAALMAFRDEPMGLRYGISLFCLLLFVALAASTWRPTDLHALPDGVRVVGSWVQALVAMLMFFFLLHILQTDTAERSELDRDLRAAVRERQFVLHYQPQLNGANRVIGAEVLIRWLHPQRGLLAPGEFIDHAEHTGLIIPIGHWVLEQTAEQLHQWQDEPLYRDIDLAVNISQKQFSQNSFVAEIAGLIERHRIDAQRLELELTETLIVHDMEDLTRKMTALVERGVRFSLDDFGTGFSSLSHLKRLPLSKLKIDRSFICDVLSDANSEAIVRSVIALGQSMGMTVIAEGVETEAQRHFLASNGCNQFQGYLLGRPMPLADFRAFVQRHNG</sequence>
<evidence type="ECO:0000313" key="4">
    <source>
        <dbReference type="EMBL" id="VDN61712.1"/>
    </source>
</evidence>
<dbReference type="InterPro" id="IPR001633">
    <property type="entry name" value="EAL_dom"/>
</dbReference>
<evidence type="ECO:0000259" key="3">
    <source>
        <dbReference type="PROSITE" id="PS50883"/>
    </source>
</evidence>
<dbReference type="Gene3D" id="3.20.20.450">
    <property type="entry name" value="EAL domain"/>
    <property type="match status" value="1"/>
</dbReference>
<organism evidence="4">
    <name type="scientific">Ectopseudomonas oleovorans</name>
    <name type="common">Pseudomonas oleovorans</name>
    <dbReference type="NCBI Taxonomy" id="301"/>
    <lineage>
        <taxon>Bacteria</taxon>
        <taxon>Pseudomonadati</taxon>
        <taxon>Pseudomonadota</taxon>
        <taxon>Gammaproteobacteria</taxon>
        <taxon>Pseudomonadales</taxon>
        <taxon>Pseudomonadaceae</taxon>
        <taxon>Ectopseudomonas</taxon>
    </lineage>
</organism>
<feature type="domain" description="EAL" evidence="3">
    <location>
        <begin position="198"/>
        <end position="452"/>
    </location>
</feature>
<dbReference type="OrthoDB" id="9804951at2"/>